<keyword evidence="1" id="KW-0812">Transmembrane</keyword>
<reference evidence="2" key="1">
    <citation type="submission" date="2020-05" db="EMBL/GenBank/DDBJ databases">
        <authorList>
            <person name="Chiriac C."/>
            <person name="Salcher M."/>
            <person name="Ghai R."/>
            <person name="Kavagutti S V."/>
        </authorList>
    </citation>
    <scope>NUCLEOTIDE SEQUENCE</scope>
</reference>
<gene>
    <name evidence="2" type="ORF">UFOPK3837_00944</name>
</gene>
<dbReference type="AlphaFoldDB" id="A0A6J7KT05"/>
<dbReference type="Pfam" id="PF05656">
    <property type="entry name" value="DUF805"/>
    <property type="match status" value="1"/>
</dbReference>
<organism evidence="2">
    <name type="scientific">freshwater metagenome</name>
    <dbReference type="NCBI Taxonomy" id="449393"/>
    <lineage>
        <taxon>unclassified sequences</taxon>
        <taxon>metagenomes</taxon>
        <taxon>ecological metagenomes</taxon>
    </lineage>
</organism>
<proteinExistence type="predicted"/>
<name>A0A6J7KT05_9ZZZZ</name>
<sequence>MDFAAAIKAGWLKWNQFSGTASKSEFWYFYLFLWILGQVVNLADMFIQPALRNQQAILGDGTTLLTADQYLQLIPIPSLIISLVTLIPSLSLTYRRIQDGGRSGKLAFLQFIPLVLGIVFIISALSALPALLATGTFHSNLALLILGSMVLFVITGIIWLVYWWIWMLAPTKTAAQGNRFATN</sequence>
<dbReference type="InterPro" id="IPR008523">
    <property type="entry name" value="DUF805"/>
</dbReference>
<protein>
    <submittedName>
        <fullName evidence="2">Unannotated protein</fullName>
    </submittedName>
</protein>
<accession>A0A6J7KT05</accession>
<dbReference type="GO" id="GO:0016020">
    <property type="term" value="C:membrane"/>
    <property type="evidence" value="ECO:0007669"/>
    <property type="project" value="InterPro"/>
</dbReference>
<feature type="transmembrane region" description="Helical" evidence="1">
    <location>
        <begin position="27"/>
        <end position="50"/>
    </location>
</feature>
<keyword evidence="1" id="KW-1133">Transmembrane helix</keyword>
<keyword evidence="1" id="KW-0472">Membrane</keyword>
<feature type="transmembrane region" description="Helical" evidence="1">
    <location>
        <begin position="70"/>
        <end position="94"/>
    </location>
</feature>
<feature type="transmembrane region" description="Helical" evidence="1">
    <location>
        <begin position="106"/>
        <end position="129"/>
    </location>
</feature>
<dbReference type="EMBL" id="CAFBNO010000051">
    <property type="protein sequence ID" value="CAB4959016.1"/>
    <property type="molecule type" value="Genomic_DNA"/>
</dbReference>
<evidence type="ECO:0000313" key="2">
    <source>
        <dbReference type="EMBL" id="CAB4959016.1"/>
    </source>
</evidence>
<feature type="transmembrane region" description="Helical" evidence="1">
    <location>
        <begin position="141"/>
        <end position="165"/>
    </location>
</feature>
<evidence type="ECO:0000256" key="1">
    <source>
        <dbReference type="SAM" id="Phobius"/>
    </source>
</evidence>